<comment type="caution">
    <text evidence="1">The sequence shown here is derived from an EMBL/GenBank/DDBJ whole genome shotgun (WGS) entry which is preliminary data.</text>
</comment>
<protein>
    <submittedName>
        <fullName evidence="1">Uncharacterized protein</fullName>
    </submittedName>
</protein>
<dbReference type="AlphaFoldDB" id="A0A370HJD3"/>
<name>A0A370HJD3_9HYPH</name>
<dbReference type="EMBL" id="QQBB01000005">
    <property type="protein sequence ID" value="RDI58692.1"/>
    <property type="molecule type" value="Genomic_DNA"/>
</dbReference>
<gene>
    <name evidence="1" type="ORF">DES45_105215</name>
</gene>
<accession>A0A370HJD3</accession>
<evidence type="ECO:0000313" key="2">
    <source>
        <dbReference type="Proteomes" id="UP000254925"/>
    </source>
</evidence>
<evidence type="ECO:0000313" key="1">
    <source>
        <dbReference type="EMBL" id="RDI58692.1"/>
    </source>
</evidence>
<reference evidence="1 2" key="1">
    <citation type="submission" date="2018-07" db="EMBL/GenBank/DDBJ databases">
        <title>Genomic Encyclopedia of Type Strains, Phase IV (KMG-IV): sequencing the most valuable type-strain genomes for metagenomic binning, comparative biology and taxonomic classification.</title>
        <authorList>
            <person name="Goeker M."/>
        </authorList>
    </citation>
    <scope>NUCLEOTIDE SEQUENCE [LARGE SCALE GENOMIC DNA]</scope>
    <source>
        <strain evidence="1 2">DSM 14364</strain>
    </source>
</reference>
<organism evidence="1 2">
    <name type="scientific">Microvirga subterranea</name>
    <dbReference type="NCBI Taxonomy" id="186651"/>
    <lineage>
        <taxon>Bacteria</taxon>
        <taxon>Pseudomonadati</taxon>
        <taxon>Pseudomonadota</taxon>
        <taxon>Alphaproteobacteria</taxon>
        <taxon>Hyphomicrobiales</taxon>
        <taxon>Methylobacteriaceae</taxon>
        <taxon>Microvirga</taxon>
    </lineage>
</organism>
<proteinExistence type="predicted"/>
<sequence>MPYPERDRSGMTIGRALVVRADAMRNARQDENSGETCLPLNDEPGAMIVGDIGRAEGVIL</sequence>
<dbReference type="Proteomes" id="UP000254925">
    <property type="component" value="Unassembled WGS sequence"/>
</dbReference>
<keyword evidence="2" id="KW-1185">Reference proteome</keyword>